<evidence type="ECO:0000313" key="1">
    <source>
        <dbReference type="EMBL" id="EXX77704.1"/>
    </source>
</evidence>
<sequence>MEYNFISKATLDNIVNNYISSLPECRQEKALVNENLFERIKKILLDPSNKEIDTKTTREWARKRFILEEITPGDYRIMAKRDNKPVLIVENMYEVLCRIHAEIDNHAGQKQLWESIKLQFPRGLSP</sequence>
<proteinExistence type="predicted"/>
<name>A0A015LDD5_RHIIW</name>
<accession>A0A015LDD5</accession>
<comment type="caution">
    <text evidence="1">The sequence shown here is derived from an EMBL/GenBank/DDBJ whole genome shotgun (WGS) entry which is preliminary data.</text>
</comment>
<organism evidence="1 2">
    <name type="scientific">Rhizophagus irregularis (strain DAOM 197198w)</name>
    <name type="common">Glomus intraradices</name>
    <dbReference type="NCBI Taxonomy" id="1432141"/>
    <lineage>
        <taxon>Eukaryota</taxon>
        <taxon>Fungi</taxon>
        <taxon>Fungi incertae sedis</taxon>
        <taxon>Mucoromycota</taxon>
        <taxon>Glomeromycotina</taxon>
        <taxon>Glomeromycetes</taxon>
        <taxon>Glomerales</taxon>
        <taxon>Glomeraceae</taxon>
        <taxon>Rhizophagus</taxon>
    </lineage>
</organism>
<protein>
    <submittedName>
        <fullName evidence="1">Uncharacterized protein</fullName>
    </submittedName>
</protein>
<reference evidence="1 2" key="1">
    <citation type="submission" date="2014-02" db="EMBL/GenBank/DDBJ databases">
        <title>Single nucleus genome sequencing reveals high similarity among nuclei of an endomycorrhizal fungus.</title>
        <authorList>
            <person name="Lin K."/>
            <person name="Geurts R."/>
            <person name="Zhang Z."/>
            <person name="Limpens E."/>
            <person name="Saunders D.G."/>
            <person name="Mu D."/>
            <person name="Pang E."/>
            <person name="Cao H."/>
            <person name="Cha H."/>
            <person name="Lin T."/>
            <person name="Zhou Q."/>
            <person name="Shang Y."/>
            <person name="Li Y."/>
            <person name="Ivanov S."/>
            <person name="Sharma T."/>
            <person name="Velzen R.V."/>
            <person name="Ruijter N.D."/>
            <person name="Aanen D.K."/>
            <person name="Win J."/>
            <person name="Kamoun S."/>
            <person name="Bisseling T."/>
            <person name="Huang S."/>
        </authorList>
    </citation>
    <scope>NUCLEOTIDE SEQUENCE [LARGE SCALE GENOMIC DNA]</scope>
    <source>
        <strain evidence="2">DAOM197198w</strain>
    </source>
</reference>
<dbReference type="EMBL" id="JEMT01010295">
    <property type="protein sequence ID" value="EXX77704.1"/>
    <property type="molecule type" value="Genomic_DNA"/>
</dbReference>
<dbReference type="OrthoDB" id="2499658at2759"/>
<dbReference type="Proteomes" id="UP000022910">
    <property type="component" value="Unassembled WGS sequence"/>
</dbReference>
<evidence type="ECO:0000313" key="2">
    <source>
        <dbReference type="Proteomes" id="UP000022910"/>
    </source>
</evidence>
<gene>
    <name evidence="1" type="ORF">RirG_021410</name>
</gene>
<dbReference type="AlphaFoldDB" id="A0A015LDD5"/>
<keyword evidence="2" id="KW-1185">Reference proteome</keyword>
<dbReference type="STRING" id="1432141.A0A015LDD5"/>
<dbReference type="HOGENOM" id="CLU_2027976_0_0_1"/>